<keyword evidence="1" id="KW-0812">Transmembrane</keyword>
<evidence type="ECO:0000313" key="3">
    <source>
        <dbReference type="Proteomes" id="UP000050872"/>
    </source>
</evidence>
<organism evidence="2 3">
    <name type="scientific">Companilactobacillus mindensis DSM 14500</name>
    <dbReference type="NCBI Taxonomy" id="1423770"/>
    <lineage>
        <taxon>Bacteria</taxon>
        <taxon>Bacillati</taxon>
        <taxon>Bacillota</taxon>
        <taxon>Bacilli</taxon>
        <taxon>Lactobacillales</taxon>
        <taxon>Lactobacillaceae</taxon>
        <taxon>Companilactobacillus</taxon>
    </lineage>
</organism>
<evidence type="ECO:0000256" key="1">
    <source>
        <dbReference type="SAM" id="Phobius"/>
    </source>
</evidence>
<feature type="transmembrane region" description="Helical" evidence="1">
    <location>
        <begin position="41"/>
        <end position="64"/>
    </location>
</feature>
<evidence type="ECO:0000313" key="2">
    <source>
        <dbReference type="EMBL" id="KRL42652.1"/>
    </source>
</evidence>
<sequence>MAKQTKQNPSDRQKDVDDRQQLYTDKYFESGHWLLKIWQTIIAILGWLAVILPITITVTSFWASFNPKIPHIWSYSEGIAEIKFIGILLIFSAIMASIFSVTMTLIQNRKRDRLVEQWPTFNPINQRKRKDTIDNFIDNRFGSQEFRENVKTYTVQPEQNLDTHQIQDLYAQHDLDDIG</sequence>
<reference evidence="2 3" key="1">
    <citation type="journal article" date="2015" name="Genome Announc.">
        <title>Expanding the biotechnology potential of lactobacilli through comparative genomics of 213 strains and associated genera.</title>
        <authorList>
            <person name="Sun Z."/>
            <person name="Harris H.M."/>
            <person name="McCann A."/>
            <person name="Guo C."/>
            <person name="Argimon S."/>
            <person name="Zhang W."/>
            <person name="Yang X."/>
            <person name="Jeffery I.B."/>
            <person name="Cooney J.C."/>
            <person name="Kagawa T.F."/>
            <person name="Liu W."/>
            <person name="Song Y."/>
            <person name="Salvetti E."/>
            <person name="Wrobel A."/>
            <person name="Rasinkangas P."/>
            <person name="Parkhill J."/>
            <person name="Rea M.C."/>
            <person name="O'Sullivan O."/>
            <person name="Ritari J."/>
            <person name="Douillard F.P."/>
            <person name="Paul Ross R."/>
            <person name="Yang R."/>
            <person name="Briner A.E."/>
            <person name="Felis G.E."/>
            <person name="de Vos W.M."/>
            <person name="Barrangou R."/>
            <person name="Klaenhammer T.R."/>
            <person name="Caufield P.W."/>
            <person name="Cui Y."/>
            <person name="Zhang H."/>
            <person name="O'Toole P.W."/>
        </authorList>
    </citation>
    <scope>NUCLEOTIDE SEQUENCE [LARGE SCALE GENOMIC DNA]</scope>
    <source>
        <strain evidence="2 3">DSM 14500</strain>
    </source>
</reference>
<comment type="caution">
    <text evidence="2">The sequence shown here is derived from an EMBL/GenBank/DDBJ whole genome shotgun (WGS) entry which is preliminary data.</text>
</comment>
<dbReference type="EMBL" id="AZEZ01000103">
    <property type="protein sequence ID" value="KRL42652.1"/>
    <property type="molecule type" value="Genomic_DNA"/>
</dbReference>
<proteinExistence type="predicted"/>
<dbReference type="AlphaFoldDB" id="A0A0R1QDR7"/>
<dbReference type="PATRIC" id="fig|1423770.3.peg.1716"/>
<keyword evidence="1" id="KW-1133">Transmembrane helix</keyword>
<keyword evidence="1" id="KW-0472">Membrane</keyword>
<protein>
    <submittedName>
        <fullName evidence="2">Uncharacterized protein</fullName>
    </submittedName>
</protein>
<name>A0A0R1QDR7_9LACO</name>
<keyword evidence="3" id="KW-1185">Reference proteome</keyword>
<dbReference type="STRING" id="1423770.FD29_GL001676"/>
<dbReference type="Proteomes" id="UP000050872">
    <property type="component" value="Unassembled WGS sequence"/>
</dbReference>
<gene>
    <name evidence="2" type="ORF">FD29_GL001676</name>
</gene>
<dbReference type="RefSeq" id="WP_057888942.1">
    <property type="nucleotide sequence ID" value="NZ_AZEZ01000103.1"/>
</dbReference>
<feature type="transmembrane region" description="Helical" evidence="1">
    <location>
        <begin position="84"/>
        <end position="106"/>
    </location>
</feature>
<dbReference type="OrthoDB" id="5244771at2"/>
<accession>A0A0R1QDR7</accession>